<evidence type="ECO:0000313" key="2">
    <source>
        <dbReference type="EMBL" id="MDQ8192918.1"/>
    </source>
</evidence>
<feature type="signal peptide" evidence="1">
    <location>
        <begin position="1"/>
        <end position="22"/>
    </location>
</feature>
<evidence type="ECO:0000256" key="1">
    <source>
        <dbReference type="SAM" id="SignalP"/>
    </source>
</evidence>
<accession>A0ABU1AFM0</accession>
<proteinExistence type="predicted"/>
<keyword evidence="3" id="KW-1185">Reference proteome</keyword>
<evidence type="ECO:0000313" key="3">
    <source>
        <dbReference type="Proteomes" id="UP001243717"/>
    </source>
</evidence>
<protein>
    <submittedName>
        <fullName evidence="2">Uncharacterized protein</fullName>
    </submittedName>
</protein>
<name>A0ABU1AFM0_9BACT</name>
<dbReference type="Proteomes" id="UP001243717">
    <property type="component" value="Unassembled WGS sequence"/>
</dbReference>
<sequence length="249" mass="28219">MSLIQPWRLALLFILSLSCIQAQDSSTTQTRSIRLQLFYWHESNSAFILTEDNIDQKREKRFIEPIQFWYKQGQEIKRVQVRPGQRSSLITIAVHDNIEFYRVNPIGLETIPDSDILRIPVNISIQQGLVLVRGQGKSARANLIDVSDARIPKGALRVVNYTSREITAKVGAKVIHVSQSESAIVRQNTNKNSSLKLMIAELEPETGWEVFYSTVLSIAPERRMLVMVYPSAENSDNLKVKILNIPGSS</sequence>
<keyword evidence="1" id="KW-0732">Signal</keyword>
<reference evidence="2 3" key="1">
    <citation type="submission" date="2023-04" db="EMBL/GenBank/DDBJ databases">
        <title>A novel bacteria isolated from coastal sediment.</title>
        <authorList>
            <person name="Liu X.-J."/>
            <person name="Du Z.-J."/>
        </authorList>
    </citation>
    <scope>NUCLEOTIDE SEQUENCE [LARGE SCALE GENOMIC DNA]</scope>
    <source>
        <strain evidence="2 3">SDUM461004</strain>
    </source>
</reference>
<feature type="chain" id="PRO_5045684920" evidence="1">
    <location>
        <begin position="23"/>
        <end position="249"/>
    </location>
</feature>
<comment type="caution">
    <text evidence="2">The sequence shown here is derived from an EMBL/GenBank/DDBJ whole genome shotgun (WGS) entry which is preliminary data.</text>
</comment>
<dbReference type="EMBL" id="JARXIC010000001">
    <property type="protein sequence ID" value="MDQ8192918.1"/>
    <property type="molecule type" value="Genomic_DNA"/>
</dbReference>
<gene>
    <name evidence="2" type="ORF">QEH59_00675</name>
</gene>
<organism evidence="2 3">
    <name type="scientific">Thalassobacterium sedimentorum</name>
    <dbReference type="NCBI Taxonomy" id="3041258"/>
    <lineage>
        <taxon>Bacteria</taxon>
        <taxon>Pseudomonadati</taxon>
        <taxon>Verrucomicrobiota</taxon>
        <taxon>Opitutia</taxon>
        <taxon>Puniceicoccales</taxon>
        <taxon>Coraliomargaritaceae</taxon>
        <taxon>Thalassobacterium</taxon>
    </lineage>
</organism>
<dbReference type="RefSeq" id="WP_308983428.1">
    <property type="nucleotide sequence ID" value="NZ_JARXIC010000001.1"/>
</dbReference>